<name>A0ABU9TP37_9GAMM</name>
<protein>
    <recommendedName>
        <fullName evidence="1">aminodeoxychorismate synthase</fullName>
        <ecNumber evidence="1">2.6.1.85</ecNumber>
    </recommendedName>
</protein>
<dbReference type="Proteomes" id="UP001449225">
    <property type="component" value="Unassembled WGS sequence"/>
</dbReference>
<dbReference type="GO" id="GO:0046820">
    <property type="term" value="F:4-amino-4-deoxychorismate synthase activity"/>
    <property type="evidence" value="ECO:0007669"/>
    <property type="project" value="UniProtKB-EC"/>
</dbReference>
<keyword evidence="2 5" id="KW-0808">Transferase</keyword>
<dbReference type="InterPro" id="IPR006805">
    <property type="entry name" value="Anth_synth_I_N"/>
</dbReference>
<evidence type="ECO:0000313" key="5">
    <source>
        <dbReference type="EMBL" id="MEM5535357.1"/>
    </source>
</evidence>
<dbReference type="InterPro" id="IPR015890">
    <property type="entry name" value="Chorismate_C"/>
</dbReference>
<dbReference type="Pfam" id="PF04715">
    <property type="entry name" value="Anth_synt_I_N"/>
    <property type="match status" value="1"/>
</dbReference>
<reference evidence="5 6" key="1">
    <citation type="submission" date="2024-03" db="EMBL/GenBank/DDBJ databases">
        <title>Community enrichment and isolation of bacterial strains for fucoidan degradation.</title>
        <authorList>
            <person name="Sichert A."/>
        </authorList>
    </citation>
    <scope>NUCLEOTIDE SEQUENCE [LARGE SCALE GENOMIC DNA]</scope>
    <source>
        <strain evidence="5 6">AS76</strain>
    </source>
</reference>
<organism evidence="5 6">
    <name type="scientific">Neptuniibacter pectenicola</name>
    <dbReference type="NCBI Taxonomy" id="1806669"/>
    <lineage>
        <taxon>Bacteria</taxon>
        <taxon>Pseudomonadati</taxon>
        <taxon>Pseudomonadota</taxon>
        <taxon>Gammaproteobacteria</taxon>
        <taxon>Oceanospirillales</taxon>
        <taxon>Oceanospirillaceae</taxon>
        <taxon>Neptuniibacter</taxon>
    </lineage>
</organism>
<accession>A0ABU9TP37</accession>
<feature type="domain" description="Anthranilate synthase component I N-terminal" evidence="4">
    <location>
        <begin position="18"/>
        <end position="134"/>
    </location>
</feature>
<keyword evidence="6" id="KW-1185">Reference proteome</keyword>
<comment type="caution">
    <text evidence="5">The sequence shown here is derived from an EMBL/GenBank/DDBJ whole genome shotgun (WGS) entry which is preliminary data.</text>
</comment>
<proteinExistence type="predicted"/>
<sequence length="452" mass="50530">MIIQRPLPYLADSQPYFETVRPLGHAVFLDSGRPKCPWGRYDIIAAAPVERLELNADTPDAFAQLERLYSKYKTDHKEMEDLPFQGGIIGHFSYDLGRSIEKMPTLAEHFSALPDMRVGMYLWAIVTDHKTQTTRLVADAQVDATLLTTLEALLADTAPNAAKAESDPFTLTRPFSANLSAPEYKDKLAQVNELIHAGDCYQVNFAQRFDSQFTGDPWHAYKALREVAPTPYSAFIDSDHSPILSLSPEQFLEVKMQQVTTKPIKGTRPRSDSPEEDQRLKQALVDSVKDRAENLMIVDLLRNDLSKVCTHNSVKVPKLFSIESYANVHHKVSTVTGTLSPQHTPISLLAHCFPGGSITGAPKIRAMEIIESLEPHRRTIYCGSIGYISLCGRMDTSITIRTLLCEDDHIYCWAGGGIVADSVNEMEYEETFDKVNNLLNCLHATLPKETPH</sequence>
<dbReference type="PANTHER" id="PTHR11236">
    <property type="entry name" value="AMINOBENZOATE/ANTHRANILATE SYNTHASE"/>
    <property type="match status" value="1"/>
</dbReference>
<dbReference type="EC" id="2.6.1.85" evidence="1"/>
<dbReference type="PANTHER" id="PTHR11236:SF50">
    <property type="entry name" value="AMINODEOXYCHORISMATE SYNTHASE COMPONENT 1"/>
    <property type="match status" value="1"/>
</dbReference>
<evidence type="ECO:0000256" key="1">
    <source>
        <dbReference type="ARBA" id="ARBA00013139"/>
    </source>
</evidence>
<feature type="domain" description="Chorismate-utilising enzyme C-terminal" evidence="3">
    <location>
        <begin position="182"/>
        <end position="434"/>
    </location>
</feature>
<dbReference type="InterPro" id="IPR019999">
    <property type="entry name" value="Anth_synth_I-like"/>
</dbReference>
<dbReference type="SUPFAM" id="SSF56322">
    <property type="entry name" value="ADC synthase"/>
    <property type="match status" value="1"/>
</dbReference>
<keyword evidence="5" id="KW-0032">Aminotransferase</keyword>
<evidence type="ECO:0000259" key="4">
    <source>
        <dbReference type="Pfam" id="PF04715"/>
    </source>
</evidence>
<dbReference type="RefSeq" id="WP_339891539.1">
    <property type="nucleotide sequence ID" value="NZ_CAXBCE010000024.1"/>
</dbReference>
<evidence type="ECO:0000259" key="3">
    <source>
        <dbReference type="Pfam" id="PF00425"/>
    </source>
</evidence>
<dbReference type="Pfam" id="PF00425">
    <property type="entry name" value="Chorismate_bind"/>
    <property type="match status" value="1"/>
</dbReference>
<dbReference type="NCBIfam" id="TIGR00553">
    <property type="entry name" value="pabB"/>
    <property type="match status" value="1"/>
</dbReference>
<dbReference type="EMBL" id="JBBMRA010000002">
    <property type="protein sequence ID" value="MEM5535357.1"/>
    <property type="molecule type" value="Genomic_DNA"/>
</dbReference>
<evidence type="ECO:0000256" key="2">
    <source>
        <dbReference type="ARBA" id="ARBA00022679"/>
    </source>
</evidence>
<dbReference type="InterPro" id="IPR005801">
    <property type="entry name" value="ADC_synthase"/>
</dbReference>
<dbReference type="InterPro" id="IPR005802">
    <property type="entry name" value="ADC_synth_comp_1"/>
</dbReference>
<dbReference type="PRINTS" id="PR00095">
    <property type="entry name" value="ANTSNTHASEI"/>
</dbReference>
<evidence type="ECO:0000313" key="6">
    <source>
        <dbReference type="Proteomes" id="UP001449225"/>
    </source>
</evidence>
<gene>
    <name evidence="5" type="primary">pabB</name>
    <name evidence="5" type="ORF">WNY58_03025</name>
</gene>
<dbReference type="Gene3D" id="3.60.120.10">
    <property type="entry name" value="Anthranilate synthase"/>
    <property type="match status" value="1"/>
</dbReference>